<evidence type="ECO:0000313" key="1">
    <source>
        <dbReference type="EMBL" id="MBE9143429.1"/>
    </source>
</evidence>
<evidence type="ECO:0000313" key="2">
    <source>
        <dbReference type="Proteomes" id="UP000640725"/>
    </source>
</evidence>
<accession>A0ABR9UCY2</accession>
<dbReference type="RefSeq" id="WP_193869012.1">
    <property type="nucleotide sequence ID" value="NZ_JADEWU010000016.1"/>
</dbReference>
<dbReference type="NCBIfam" id="TIGR02702">
    <property type="entry name" value="SufR_cyano"/>
    <property type="match status" value="1"/>
</dbReference>
<dbReference type="InterPro" id="IPR011991">
    <property type="entry name" value="ArsR-like_HTH"/>
</dbReference>
<comment type="caution">
    <text evidence="1">The sequence shown here is derived from an EMBL/GenBank/DDBJ whole genome shotgun (WGS) entry which is preliminary data.</text>
</comment>
<dbReference type="PANTHER" id="PTHR38600">
    <property type="entry name" value="TRANSCRIPTIONAL REGULATORY PROTEIN"/>
    <property type="match status" value="1"/>
</dbReference>
<dbReference type="PANTHER" id="PTHR38600:SF2">
    <property type="entry name" value="SLL0088 PROTEIN"/>
    <property type="match status" value="1"/>
</dbReference>
<organism evidence="1 2">
    <name type="scientific">Planktothrix mougeotii LEGE 06226</name>
    <dbReference type="NCBI Taxonomy" id="1828728"/>
    <lineage>
        <taxon>Bacteria</taxon>
        <taxon>Bacillati</taxon>
        <taxon>Cyanobacteriota</taxon>
        <taxon>Cyanophyceae</taxon>
        <taxon>Oscillatoriophycideae</taxon>
        <taxon>Oscillatoriales</taxon>
        <taxon>Microcoleaceae</taxon>
        <taxon>Planktothrix</taxon>
    </lineage>
</organism>
<dbReference type="SUPFAM" id="SSF46785">
    <property type="entry name" value="Winged helix' DNA-binding domain"/>
    <property type="match status" value="1"/>
</dbReference>
<reference evidence="1 2" key="1">
    <citation type="submission" date="2020-10" db="EMBL/GenBank/DDBJ databases">
        <authorList>
            <person name="Castelo-Branco R."/>
            <person name="Eusebio N."/>
            <person name="Adriana R."/>
            <person name="Vieira A."/>
            <person name="Brugerolle De Fraissinette N."/>
            <person name="Rezende De Castro R."/>
            <person name="Schneider M.P."/>
            <person name="Vasconcelos V."/>
            <person name="Leao P.N."/>
        </authorList>
    </citation>
    <scope>NUCLEOTIDE SEQUENCE [LARGE SCALE GENOMIC DNA]</scope>
    <source>
        <strain evidence="1 2">LEGE 06226</strain>
    </source>
</reference>
<dbReference type="InterPro" id="IPR014075">
    <property type="entry name" value="SUF_FeS_clus_asmb_SufR_cyano"/>
</dbReference>
<name>A0ABR9UCY2_9CYAN</name>
<protein>
    <submittedName>
        <fullName evidence="1">Iron-sulfur cluster biosynthesis transcriptional regulator SufR</fullName>
    </submittedName>
</protein>
<keyword evidence="2" id="KW-1185">Reference proteome</keyword>
<dbReference type="Pfam" id="PF13412">
    <property type="entry name" value="HTH_24"/>
    <property type="match status" value="1"/>
</dbReference>
<dbReference type="Proteomes" id="UP000640725">
    <property type="component" value="Unassembled WGS sequence"/>
</dbReference>
<dbReference type="EMBL" id="JADEWU010000016">
    <property type="protein sequence ID" value="MBE9143429.1"/>
    <property type="molecule type" value="Genomic_DNA"/>
</dbReference>
<dbReference type="Gene3D" id="1.10.10.10">
    <property type="entry name" value="Winged helix-like DNA-binding domain superfamily/Winged helix DNA-binding domain"/>
    <property type="match status" value="1"/>
</dbReference>
<dbReference type="InterPro" id="IPR036388">
    <property type="entry name" value="WH-like_DNA-bd_sf"/>
</dbReference>
<sequence>MATTQQQSTKHDILQLLLKQGQATAQELAETLEISPQAIRRHLKDLELEGLIAYNSVQVGMGRPQHVYELTTQGRERFPNRYDEFAISFLDTLAQTVGHEQVSQILQKQWQRKAIEYRQKVGKGSLKERVEKLVELRKTEGYMAEWYLVESEQRDTPRERYILTEHNCAISNVAESFPSVCGHELEMFGAILEDCTVERTHWIVNGEHRCGYLIIGGNTEHRTPNREEKVSSSGLLH</sequence>
<proteinExistence type="predicted"/>
<dbReference type="InterPro" id="IPR036390">
    <property type="entry name" value="WH_DNA-bd_sf"/>
</dbReference>
<dbReference type="CDD" id="cd00090">
    <property type="entry name" value="HTH_ARSR"/>
    <property type="match status" value="1"/>
</dbReference>
<gene>
    <name evidence="1" type="primary">sufR</name>
    <name evidence="1" type="ORF">IQ236_09340</name>
</gene>